<dbReference type="AlphaFoldDB" id="A0A225DUF7"/>
<dbReference type="Pfam" id="PF00226">
    <property type="entry name" value="DnaJ"/>
    <property type="match status" value="1"/>
</dbReference>
<dbReference type="Proteomes" id="UP000214646">
    <property type="component" value="Unassembled WGS sequence"/>
</dbReference>
<dbReference type="SUPFAM" id="SSF46565">
    <property type="entry name" value="Chaperone J-domain"/>
    <property type="match status" value="1"/>
</dbReference>
<dbReference type="RefSeq" id="WP_088252814.1">
    <property type="nucleotide sequence ID" value="NZ_NIDE01000002.1"/>
</dbReference>
<dbReference type="SMART" id="SM00271">
    <property type="entry name" value="DnaJ"/>
    <property type="match status" value="1"/>
</dbReference>
<gene>
    <name evidence="2" type="ORF">FRUB_01363</name>
</gene>
<feature type="domain" description="J" evidence="1">
    <location>
        <begin position="3"/>
        <end position="62"/>
    </location>
</feature>
<dbReference type="EMBL" id="NIDE01000002">
    <property type="protein sequence ID" value="OWK45032.1"/>
    <property type="molecule type" value="Genomic_DNA"/>
</dbReference>
<dbReference type="Gene3D" id="1.10.287.110">
    <property type="entry name" value="DnaJ domain"/>
    <property type="match status" value="1"/>
</dbReference>
<dbReference type="InterPro" id="IPR036869">
    <property type="entry name" value="J_dom_sf"/>
</dbReference>
<proteinExistence type="predicted"/>
<protein>
    <recommendedName>
        <fullName evidence="1">J domain-containing protein</fullName>
    </recommendedName>
</protein>
<comment type="caution">
    <text evidence="2">The sequence shown here is derived from an EMBL/GenBank/DDBJ whole genome shotgun (WGS) entry which is preliminary data.</text>
</comment>
<accession>A0A225DUF7</accession>
<keyword evidence="3" id="KW-1185">Reference proteome</keyword>
<dbReference type="InterPro" id="IPR001623">
    <property type="entry name" value="DnaJ_domain"/>
</dbReference>
<dbReference type="OrthoDB" id="5421571at2"/>
<dbReference type="CDD" id="cd06257">
    <property type="entry name" value="DnaJ"/>
    <property type="match status" value="1"/>
</dbReference>
<evidence type="ECO:0000259" key="1">
    <source>
        <dbReference type="PROSITE" id="PS50076"/>
    </source>
</evidence>
<evidence type="ECO:0000313" key="3">
    <source>
        <dbReference type="Proteomes" id="UP000214646"/>
    </source>
</evidence>
<reference evidence="3" key="1">
    <citation type="submission" date="2017-06" db="EMBL/GenBank/DDBJ databases">
        <title>Genome analysis of Fimbriiglobus ruber SP5, the first member of the order Planctomycetales with confirmed chitinolytic capability.</title>
        <authorList>
            <person name="Ravin N.V."/>
            <person name="Rakitin A.L."/>
            <person name="Ivanova A.A."/>
            <person name="Beletsky A.V."/>
            <person name="Kulichevskaya I.S."/>
            <person name="Mardanov A.V."/>
            <person name="Dedysh S.N."/>
        </authorList>
    </citation>
    <scope>NUCLEOTIDE SEQUENCE [LARGE SCALE GENOMIC DNA]</scope>
    <source>
        <strain evidence="3">SP5</strain>
    </source>
</reference>
<dbReference type="PROSITE" id="PS50076">
    <property type="entry name" value="DNAJ_2"/>
    <property type="match status" value="1"/>
</dbReference>
<evidence type="ECO:0000313" key="2">
    <source>
        <dbReference type="EMBL" id="OWK45032.1"/>
    </source>
</evidence>
<name>A0A225DUF7_9BACT</name>
<organism evidence="2 3">
    <name type="scientific">Fimbriiglobus ruber</name>
    <dbReference type="NCBI Taxonomy" id="1908690"/>
    <lineage>
        <taxon>Bacteria</taxon>
        <taxon>Pseudomonadati</taxon>
        <taxon>Planctomycetota</taxon>
        <taxon>Planctomycetia</taxon>
        <taxon>Gemmatales</taxon>
        <taxon>Gemmataceae</taxon>
        <taxon>Fimbriiglobus</taxon>
    </lineage>
</organism>
<sequence length="99" mass="11350">MSDPYETLGVPIDATDDVLRKRYLELIREFTPEHHPERFAAIRAAYEKIKDVDARTKYRLFETGAGDTIEGLIEEVTCRTPRRRFGLNSLLTAAGKLPR</sequence>